<dbReference type="SUPFAM" id="SSF53659">
    <property type="entry name" value="Isocitrate/Isopropylmalate dehydrogenase-like"/>
    <property type="match status" value="1"/>
</dbReference>
<evidence type="ECO:0000256" key="1">
    <source>
        <dbReference type="ARBA" id="ARBA00001232"/>
    </source>
</evidence>
<comment type="subunit">
    <text evidence="9 10">Homodimer. Probably interacts with PlsY.</text>
</comment>
<dbReference type="PANTHER" id="PTHR30100">
    <property type="entry name" value="FATTY ACID/PHOSPHOLIPID SYNTHESIS PROTEIN PLSX"/>
    <property type="match status" value="1"/>
</dbReference>
<dbReference type="UniPathway" id="UPA00085"/>
<evidence type="ECO:0000313" key="12">
    <source>
        <dbReference type="Proteomes" id="UP000316905"/>
    </source>
</evidence>
<evidence type="ECO:0000256" key="2">
    <source>
        <dbReference type="ARBA" id="ARBA00022490"/>
    </source>
</evidence>
<keyword evidence="2 10" id="KW-0963">Cytoplasm</keyword>
<keyword evidence="6 10" id="KW-0594">Phospholipid biosynthesis</keyword>
<dbReference type="HAMAP" id="MF_00019">
    <property type="entry name" value="PlsX"/>
    <property type="match status" value="1"/>
</dbReference>
<dbReference type="Gene3D" id="3.40.718.10">
    <property type="entry name" value="Isopropylmalate Dehydrogenase"/>
    <property type="match status" value="1"/>
</dbReference>
<dbReference type="GO" id="GO:0008654">
    <property type="term" value="P:phospholipid biosynthetic process"/>
    <property type="evidence" value="ECO:0007669"/>
    <property type="project" value="UniProtKB-KW"/>
</dbReference>
<comment type="catalytic activity">
    <reaction evidence="1 10">
        <text>a fatty acyl-[ACP] + phosphate = an acyl phosphate + holo-[ACP]</text>
        <dbReference type="Rhea" id="RHEA:42292"/>
        <dbReference type="Rhea" id="RHEA-COMP:9685"/>
        <dbReference type="Rhea" id="RHEA-COMP:14125"/>
        <dbReference type="ChEBI" id="CHEBI:43474"/>
        <dbReference type="ChEBI" id="CHEBI:59918"/>
        <dbReference type="ChEBI" id="CHEBI:64479"/>
        <dbReference type="ChEBI" id="CHEBI:138651"/>
        <dbReference type="EC" id="2.3.1.274"/>
    </reaction>
</comment>
<comment type="caution">
    <text evidence="11">The sequence shown here is derived from an EMBL/GenBank/DDBJ whole genome shotgun (WGS) entry which is preliminary data.</text>
</comment>
<dbReference type="InterPro" id="IPR003664">
    <property type="entry name" value="FA_synthesis"/>
</dbReference>
<gene>
    <name evidence="10" type="primary">plsX</name>
    <name evidence="11" type="ORF">IQ22_02636</name>
</gene>
<dbReference type="InterPro" id="IPR012281">
    <property type="entry name" value="Phospholipid_synth_PlsX-like"/>
</dbReference>
<dbReference type="PANTHER" id="PTHR30100:SF1">
    <property type="entry name" value="PHOSPHATE ACYLTRANSFERASE"/>
    <property type="match status" value="1"/>
</dbReference>
<dbReference type="Proteomes" id="UP000316905">
    <property type="component" value="Unassembled WGS sequence"/>
</dbReference>
<evidence type="ECO:0000256" key="7">
    <source>
        <dbReference type="ARBA" id="ARBA00023264"/>
    </source>
</evidence>
<evidence type="ECO:0000256" key="3">
    <source>
        <dbReference type="ARBA" id="ARBA00022516"/>
    </source>
</evidence>
<accession>A0A562Q9G6</accession>
<comment type="pathway">
    <text evidence="10">Lipid metabolism; phospholipid metabolism.</text>
</comment>
<evidence type="ECO:0000256" key="8">
    <source>
        <dbReference type="ARBA" id="ARBA00024069"/>
    </source>
</evidence>
<dbReference type="GO" id="GO:0005737">
    <property type="term" value="C:cytoplasm"/>
    <property type="evidence" value="ECO:0007669"/>
    <property type="project" value="UniProtKB-SubCell"/>
</dbReference>
<dbReference type="EC" id="2.3.1.274" evidence="8 10"/>
<dbReference type="EMBL" id="VLKY01000008">
    <property type="protein sequence ID" value="TWI53421.1"/>
    <property type="molecule type" value="Genomic_DNA"/>
</dbReference>
<dbReference type="AlphaFoldDB" id="A0A562Q9G6"/>
<comment type="function">
    <text evidence="10">Catalyzes the reversible formation of acyl-phosphate (acyl-PO(4)) from acyl-[acyl-carrier-protein] (acyl-ACP). This enzyme utilizes acyl-ACP as fatty acyl donor, but not acyl-CoA.</text>
</comment>
<evidence type="ECO:0000256" key="9">
    <source>
        <dbReference type="ARBA" id="ARBA00046608"/>
    </source>
</evidence>
<dbReference type="PIRSF" id="PIRSF002465">
    <property type="entry name" value="Phsphlp_syn_PlsX"/>
    <property type="match status" value="1"/>
</dbReference>
<dbReference type="GO" id="GO:0043811">
    <property type="term" value="F:phosphate:acyl-[acyl carrier protein] acyltransferase activity"/>
    <property type="evidence" value="ECO:0007669"/>
    <property type="project" value="UniProtKB-UniRule"/>
</dbReference>
<keyword evidence="4 10" id="KW-0808">Transferase</keyword>
<comment type="subcellular location">
    <subcellularLocation>
        <location evidence="10">Cytoplasm</location>
    </subcellularLocation>
    <text evidence="10">Associated with the membrane possibly through PlsY.</text>
</comment>
<keyword evidence="12" id="KW-1185">Reference proteome</keyword>
<proteinExistence type="inferred from homology"/>
<keyword evidence="7 10" id="KW-1208">Phospholipid metabolism</keyword>
<organism evidence="11 12">
    <name type="scientific">Pseudomonas duriflava</name>
    <dbReference type="NCBI Taxonomy" id="459528"/>
    <lineage>
        <taxon>Bacteria</taxon>
        <taxon>Pseudomonadati</taxon>
        <taxon>Pseudomonadota</taxon>
        <taxon>Gammaproteobacteria</taxon>
        <taxon>Pseudomonadales</taxon>
        <taxon>Pseudomonadaceae</taxon>
        <taxon>Pseudomonas</taxon>
    </lineage>
</organism>
<evidence type="ECO:0000256" key="4">
    <source>
        <dbReference type="ARBA" id="ARBA00022679"/>
    </source>
</evidence>
<name>A0A562Q9G6_9PSED</name>
<sequence length="327" mass="34250">MGGDFGPRCIVPACISFLKSHPAVKLVLVGEVGLIRPCLDSYRFDSSRLHVQTASQVVGMAEKPSRALRGKSDSSMKVALDLVAGGQADACVSAGNTGALMAFARQTLRMLPGIERPAMYTLLPVSNGQCVLLDLGANLDCTAQHLYQFAHLGAAVAAAHGVVAPRVCLLNVGTEDVKGVLAVQQAAELLKASTINYAGFVEGDGVFRGEADVVVCDGFVGNVLLKSSEGLITMLLRELEAGRLGSNFFRMLAQPLLSQLKDEVRPDKRNGAGFLGLHGVVVKSHGNADGAGFQSALARAVTAVENDLMGRMAQQLISLQGGSAHQV</sequence>
<dbReference type="GO" id="GO:0006633">
    <property type="term" value="P:fatty acid biosynthetic process"/>
    <property type="evidence" value="ECO:0007669"/>
    <property type="project" value="UniProtKB-UniRule"/>
</dbReference>
<reference evidence="11 12" key="1">
    <citation type="journal article" date="2015" name="Stand. Genomic Sci.">
        <title>Genomic Encyclopedia of Bacterial and Archaeal Type Strains, Phase III: the genomes of soil and plant-associated and newly described type strains.</title>
        <authorList>
            <person name="Whitman W.B."/>
            <person name="Woyke T."/>
            <person name="Klenk H.P."/>
            <person name="Zhou Y."/>
            <person name="Lilburn T.G."/>
            <person name="Beck B.J."/>
            <person name="De Vos P."/>
            <person name="Vandamme P."/>
            <person name="Eisen J.A."/>
            <person name="Garrity G."/>
            <person name="Hugenholtz P."/>
            <person name="Kyrpides N.C."/>
        </authorList>
    </citation>
    <scope>NUCLEOTIDE SEQUENCE [LARGE SCALE GENOMIC DNA]</scope>
    <source>
        <strain evidence="11 12">CGMCC 1.6858</strain>
    </source>
</reference>
<comment type="similarity">
    <text evidence="10">Belongs to the PlsX family.</text>
</comment>
<protein>
    <recommendedName>
        <fullName evidence="8 10">Phosphate acyltransferase</fullName>
        <ecNumber evidence="8 10">2.3.1.274</ecNumber>
    </recommendedName>
    <alternativeName>
        <fullName evidence="10">Acyl-ACP phosphotransacylase</fullName>
    </alternativeName>
    <alternativeName>
        <fullName evidence="10">Acyl-[acyl-carrier-protein]--phosphate acyltransferase</fullName>
    </alternativeName>
    <alternativeName>
        <fullName evidence="10">Phosphate-acyl-ACP acyltransferase</fullName>
    </alternativeName>
</protein>
<dbReference type="Pfam" id="PF02504">
    <property type="entry name" value="FA_synthesis"/>
    <property type="match status" value="1"/>
</dbReference>
<dbReference type="NCBIfam" id="TIGR00182">
    <property type="entry name" value="plsX"/>
    <property type="match status" value="1"/>
</dbReference>
<keyword evidence="5 10" id="KW-0443">Lipid metabolism</keyword>
<evidence type="ECO:0000256" key="10">
    <source>
        <dbReference type="HAMAP-Rule" id="MF_00019"/>
    </source>
</evidence>
<evidence type="ECO:0000256" key="5">
    <source>
        <dbReference type="ARBA" id="ARBA00023098"/>
    </source>
</evidence>
<evidence type="ECO:0000313" key="11">
    <source>
        <dbReference type="EMBL" id="TWI53421.1"/>
    </source>
</evidence>
<keyword evidence="3 10" id="KW-0444">Lipid biosynthesis</keyword>
<keyword evidence="11" id="KW-0012">Acyltransferase</keyword>
<evidence type="ECO:0000256" key="6">
    <source>
        <dbReference type="ARBA" id="ARBA00023209"/>
    </source>
</evidence>